<organism evidence="2 3">
    <name type="scientific">Wenjunlia tyrosinilytica</name>
    <dbReference type="NCBI Taxonomy" id="1544741"/>
    <lineage>
        <taxon>Bacteria</taxon>
        <taxon>Bacillati</taxon>
        <taxon>Actinomycetota</taxon>
        <taxon>Actinomycetes</taxon>
        <taxon>Kitasatosporales</taxon>
        <taxon>Streptomycetaceae</taxon>
        <taxon>Wenjunlia</taxon>
    </lineage>
</organism>
<reference evidence="2" key="1">
    <citation type="journal article" date="2014" name="Int. J. Syst. Evol. Microbiol.">
        <title>Complete genome sequence of Corynebacterium casei LMG S-19264T (=DSM 44701T), isolated from a smear-ripened cheese.</title>
        <authorList>
            <consortium name="US DOE Joint Genome Institute (JGI-PGF)"/>
            <person name="Walter F."/>
            <person name="Albersmeier A."/>
            <person name="Kalinowski J."/>
            <person name="Ruckert C."/>
        </authorList>
    </citation>
    <scope>NUCLEOTIDE SEQUENCE</scope>
    <source>
        <strain evidence="2">CGMCC 4.7201</strain>
    </source>
</reference>
<reference evidence="2" key="2">
    <citation type="submission" date="2020-09" db="EMBL/GenBank/DDBJ databases">
        <authorList>
            <person name="Sun Q."/>
            <person name="Zhou Y."/>
        </authorList>
    </citation>
    <scope>NUCLEOTIDE SEQUENCE</scope>
    <source>
        <strain evidence="2">CGMCC 4.7201</strain>
    </source>
</reference>
<feature type="region of interest" description="Disordered" evidence="1">
    <location>
        <begin position="1"/>
        <end position="42"/>
    </location>
</feature>
<proteinExistence type="predicted"/>
<dbReference type="Proteomes" id="UP000641932">
    <property type="component" value="Unassembled WGS sequence"/>
</dbReference>
<dbReference type="AlphaFoldDB" id="A0A917ZR24"/>
<dbReference type="EMBL" id="BMMS01000015">
    <property type="protein sequence ID" value="GGO90515.1"/>
    <property type="molecule type" value="Genomic_DNA"/>
</dbReference>
<sequence>MKPGTRAGRNTGPAGVPRPCPPAQQPSRPPGKRGRPPVANISVPAVRPFGTEYQRDTLSKEFDNADISCLAFPVSGFRCKGPVNFLPSPVRADTGEEFPW</sequence>
<protein>
    <submittedName>
        <fullName evidence="2">Uncharacterized protein</fullName>
    </submittedName>
</protein>
<evidence type="ECO:0000256" key="1">
    <source>
        <dbReference type="SAM" id="MobiDB-lite"/>
    </source>
</evidence>
<gene>
    <name evidence="2" type="ORF">GCM10012280_36210</name>
</gene>
<feature type="compositionally biased region" description="Pro residues" evidence="1">
    <location>
        <begin position="16"/>
        <end position="29"/>
    </location>
</feature>
<accession>A0A917ZR24</accession>
<evidence type="ECO:0000313" key="3">
    <source>
        <dbReference type="Proteomes" id="UP000641932"/>
    </source>
</evidence>
<evidence type="ECO:0000313" key="2">
    <source>
        <dbReference type="EMBL" id="GGO90515.1"/>
    </source>
</evidence>
<name>A0A917ZR24_9ACTN</name>
<keyword evidence="3" id="KW-1185">Reference proteome</keyword>
<comment type="caution">
    <text evidence="2">The sequence shown here is derived from an EMBL/GenBank/DDBJ whole genome shotgun (WGS) entry which is preliminary data.</text>
</comment>